<dbReference type="CDD" id="cd07324">
    <property type="entry name" value="M48C_Oma1-like"/>
    <property type="match status" value="1"/>
</dbReference>
<gene>
    <name evidence="8" type="ORF">RQX22_08830</name>
</gene>
<feature type="domain" description="Peptidase M48" evidence="7">
    <location>
        <begin position="49"/>
        <end position="233"/>
    </location>
</feature>
<comment type="caution">
    <text evidence="8">The sequence shown here is derived from an EMBL/GenBank/DDBJ whole genome shotgun (WGS) entry which is preliminary data.</text>
</comment>
<protein>
    <submittedName>
        <fullName evidence="8">M48 family metalloprotease</fullName>
        <ecNumber evidence="8">3.4.24.-</ecNumber>
    </submittedName>
</protein>
<evidence type="ECO:0000256" key="3">
    <source>
        <dbReference type="ARBA" id="ARBA00022723"/>
    </source>
</evidence>
<dbReference type="InterPro" id="IPR011990">
    <property type="entry name" value="TPR-like_helical_dom_sf"/>
</dbReference>
<dbReference type="InterPro" id="IPR051156">
    <property type="entry name" value="Mito/Outer_Membr_Metalloprot"/>
</dbReference>
<dbReference type="Gene3D" id="1.25.40.10">
    <property type="entry name" value="Tetratricopeptide repeat domain"/>
    <property type="match status" value="1"/>
</dbReference>
<dbReference type="SUPFAM" id="SSF48452">
    <property type="entry name" value="TPR-like"/>
    <property type="match status" value="1"/>
</dbReference>
<dbReference type="EC" id="3.4.24.-" evidence="8"/>
<evidence type="ECO:0000256" key="5">
    <source>
        <dbReference type="ARBA" id="ARBA00022833"/>
    </source>
</evidence>
<keyword evidence="4 8" id="KW-0378">Hydrolase</keyword>
<dbReference type="RefSeq" id="WP_315725654.1">
    <property type="nucleotide sequence ID" value="NZ_JAVUPU010000004.1"/>
</dbReference>
<name>A0ABU3Q7V0_9SPHN</name>
<evidence type="ECO:0000313" key="9">
    <source>
        <dbReference type="Proteomes" id="UP001259572"/>
    </source>
</evidence>
<dbReference type="EMBL" id="JAVUPU010000004">
    <property type="protein sequence ID" value="MDT9599053.1"/>
    <property type="molecule type" value="Genomic_DNA"/>
</dbReference>
<sequence length="465" mass="50502">MAEAIRPRRAWGSFIVRLLMLLSLSFAMMSRPALAQSILRDAETESLFHDMSAPLVEAAGLRPKDVEIVLIHDKSINAFVAGGQVVYVHSGLIAAADNANEVQGVIAHELGHIAGGHVVRFGEGMKMATGIMLLSLLLGAAAMAAGAGEAGAGILAAGQQAALGKFLAFSRVQESSADQAGASYLHKAGISGRGSIAFFKRLQNQEFRLAIPQEDSYGRTHPLSGERIQILENAYKNDAAWNTKTDPALEDRFQRVKAKLAGFVEDPRTTLIRYPETDKSVPARYARAYAWHKSAYPDRSMAEVDSLLRDRPNDPYFLELKGQVLLESGHPEEALASLRDAVSRAPDQPLISALFGHALIATEKPDNFPEAKKVLRSAIGRDNSNPFAWYQLGIVYDREGDRGRAALATAERYNLEGVPRLALANAEHAMQNIARGTPDWIRAQDIAMVSRTAISREGKKGDGVK</sequence>
<evidence type="ECO:0000256" key="1">
    <source>
        <dbReference type="ARBA" id="ARBA00001947"/>
    </source>
</evidence>
<evidence type="ECO:0000256" key="4">
    <source>
        <dbReference type="ARBA" id="ARBA00022801"/>
    </source>
</evidence>
<dbReference type="Proteomes" id="UP001259572">
    <property type="component" value="Unassembled WGS sequence"/>
</dbReference>
<dbReference type="Gene3D" id="3.30.2010.10">
    <property type="entry name" value="Metalloproteases ('zincins'), catalytic domain"/>
    <property type="match status" value="1"/>
</dbReference>
<keyword evidence="6 8" id="KW-0482">Metalloprotease</keyword>
<accession>A0ABU3Q7V0</accession>
<evidence type="ECO:0000259" key="7">
    <source>
        <dbReference type="Pfam" id="PF01435"/>
    </source>
</evidence>
<keyword evidence="2" id="KW-0645">Protease</keyword>
<evidence type="ECO:0000256" key="6">
    <source>
        <dbReference type="ARBA" id="ARBA00023049"/>
    </source>
</evidence>
<keyword evidence="3" id="KW-0479">Metal-binding</keyword>
<proteinExistence type="predicted"/>
<evidence type="ECO:0000313" key="8">
    <source>
        <dbReference type="EMBL" id="MDT9599053.1"/>
    </source>
</evidence>
<comment type="cofactor">
    <cofactor evidence="1">
        <name>Zn(2+)</name>
        <dbReference type="ChEBI" id="CHEBI:29105"/>
    </cofactor>
</comment>
<dbReference type="Pfam" id="PF01435">
    <property type="entry name" value="Peptidase_M48"/>
    <property type="match status" value="1"/>
</dbReference>
<dbReference type="PANTHER" id="PTHR22726">
    <property type="entry name" value="METALLOENDOPEPTIDASE OMA1"/>
    <property type="match status" value="1"/>
</dbReference>
<dbReference type="InterPro" id="IPR001915">
    <property type="entry name" value="Peptidase_M48"/>
</dbReference>
<organism evidence="8 9">
    <name type="scientific">Sphingosinicella rhizophila</name>
    <dbReference type="NCBI Taxonomy" id="3050082"/>
    <lineage>
        <taxon>Bacteria</taxon>
        <taxon>Pseudomonadati</taxon>
        <taxon>Pseudomonadota</taxon>
        <taxon>Alphaproteobacteria</taxon>
        <taxon>Sphingomonadales</taxon>
        <taxon>Sphingosinicellaceae</taxon>
        <taxon>Sphingosinicella</taxon>
    </lineage>
</organism>
<dbReference type="PANTHER" id="PTHR22726:SF1">
    <property type="entry name" value="METALLOENDOPEPTIDASE OMA1, MITOCHONDRIAL"/>
    <property type="match status" value="1"/>
</dbReference>
<keyword evidence="5" id="KW-0862">Zinc</keyword>
<evidence type="ECO:0000256" key="2">
    <source>
        <dbReference type="ARBA" id="ARBA00022670"/>
    </source>
</evidence>
<dbReference type="GO" id="GO:0008237">
    <property type="term" value="F:metallopeptidase activity"/>
    <property type="evidence" value="ECO:0007669"/>
    <property type="project" value="UniProtKB-KW"/>
</dbReference>
<reference evidence="8 9" key="1">
    <citation type="submission" date="2023-05" db="EMBL/GenBank/DDBJ databases">
        <authorList>
            <person name="Guo Y."/>
        </authorList>
    </citation>
    <scope>NUCLEOTIDE SEQUENCE [LARGE SCALE GENOMIC DNA]</scope>
    <source>
        <strain evidence="8 9">GR2756</strain>
    </source>
</reference>
<keyword evidence="9" id="KW-1185">Reference proteome</keyword>